<keyword evidence="3" id="KW-0808">Transferase</keyword>
<protein>
    <submittedName>
        <fullName evidence="3">AarF domain-containing kinase chloroplastic</fullName>
    </submittedName>
</protein>
<dbReference type="Pfam" id="PF03109">
    <property type="entry name" value="ABC1"/>
    <property type="match status" value="1"/>
</dbReference>
<organism evidence="3 4">
    <name type="scientific">Chlorella sorokiniana</name>
    <name type="common">Freshwater green alga</name>
    <dbReference type="NCBI Taxonomy" id="3076"/>
    <lineage>
        <taxon>Eukaryota</taxon>
        <taxon>Viridiplantae</taxon>
        <taxon>Chlorophyta</taxon>
        <taxon>core chlorophytes</taxon>
        <taxon>Trebouxiophyceae</taxon>
        <taxon>Chlorellales</taxon>
        <taxon>Chlorellaceae</taxon>
        <taxon>Chlorella clade</taxon>
        <taxon>Chlorella</taxon>
    </lineage>
</organism>
<dbReference type="OrthoDB" id="427480at2759"/>
<dbReference type="STRING" id="3076.A0A2P6TB22"/>
<dbReference type="AlphaFoldDB" id="A0A2P6TB22"/>
<sequence length="361" mass="37581">MLVTGVMHGDPHSGNLLLRKADGRLCYLDFGLVVRVTPEHRQAMMSALVHLGLGEDQLAVDLQREFTAVMAEAEAEAQSSFDIEGSMGGGGASASVLPLLSLTTTALSFSTLTRVLFRIAFQYKFLLPPTSAGAARCGSLEGVALSVDKNFKLISAGMPVVLNQLLSDRRPAAQALLRELLLNADGTLRSDATTQQIMQVWLAAADQAAAAAAGDAVGATAPAAGRGGSSLVASLSMGPAEAGEAGAGAPGCVLSCVCIVLTSHPMVQILVEVLSSGGAASRLMDPSPASRAQRKRLFLLFRSSLIKVLKSPPASILSLLAFTASVMVAVARARLAGMWQHLMHQLTNFAQRKQKIAAVPA</sequence>
<dbReference type="Proteomes" id="UP000239899">
    <property type="component" value="Unassembled WGS sequence"/>
</dbReference>
<dbReference type="PANTHER" id="PTHR10566:SF123">
    <property type="entry name" value="PROTEIN KINASE SUPERFAMILY PROTEIN"/>
    <property type="match status" value="1"/>
</dbReference>
<feature type="domain" description="ABC1 atypical kinase-like" evidence="2">
    <location>
        <begin position="2"/>
        <end position="51"/>
    </location>
</feature>
<evidence type="ECO:0000313" key="3">
    <source>
        <dbReference type="EMBL" id="PRW05742.1"/>
    </source>
</evidence>
<gene>
    <name evidence="3" type="ORF">C2E21_9574</name>
</gene>
<keyword evidence="3" id="KW-0418">Kinase</keyword>
<evidence type="ECO:0000256" key="1">
    <source>
        <dbReference type="ARBA" id="ARBA00009670"/>
    </source>
</evidence>
<dbReference type="InterPro" id="IPR050154">
    <property type="entry name" value="UbiB_kinase"/>
</dbReference>
<dbReference type="InterPro" id="IPR004147">
    <property type="entry name" value="ABC1_dom"/>
</dbReference>
<comment type="similarity">
    <text evidence="1">Belongs to the protein kinase superfamily. ADCK protein kinase family.</text>
</comment>
<dbReference type="EMBL" id="LHPG02000098">
    <property type="protein sequence ID" value="PRW05742.1"/>
    <property type="molecule type" value="Genomic_DNA"/>
</dbReference>
<dbReference type="InterPro" id="IPR011009">
    <property type="entry name" value="Kinase-like_dom_sf"/>
</dbReference>
<dbReference type="SUPFAM" id="SSF56112">
    <property type="entry name" value="Protein kinase-like (PK-like)"/>
    <property type="match status" value="1"/>
</dbReference>
<keyword evidence="4" id="KW-1185">Reference proteome</keyword>
<reference evidence="3 4" key="1">
    <citation type="journal article" date="2018" name="Plant J.">
        <title>Genome sequences of Chlorella sorokiniana UTEX 1602 and Micractinium conductrix SAG 241.80: implications to maltose excretion by a green alga.</title>
        <authorList>
            <person name="Arriola M.B."/>
            <person name="Velmurugan N."/>
            <person name="Zhang Y."/>
            <person name="Plunkett M.H."/>
            <person name="Hondzo H."/>
            <person name="Barney B.M."/>
        </authorList>
    </citation>
    <scope>NUCLEOTIDE SEQUENCE [LARGE SCALE GENOMIC DNA]</scope>
    <source>
        <strain evidence="4">UTEX 1602</strain>
    </source>
</reference>
<dbReference type="PANTHER" id="PTHR10566">
    <property type="entry name" value="CHAPERONE-ACTIVITY OF BC1 COMPLEX CABC1 -RELATED"/>
    <property type="match status" value="1"/>
</dbReference>
<comment type="caution">
    <text evidence="3">The sequence shown here is derived from an EMBL/GenBank/DDBJ whole genome shotgun (WGS) entry which is preliminary data.</text>
</comment>
<accession>A0A2P6TB22</accession>
<proteinExistence type="inferred from homology"/>
<evidence type="ECO:0000259" key="2">
    <source>
        <dbReference type="Pfam" id="PF03109"/>
    </source>
</evidence>
<dbReference type="GO" id="GO:0016301">
    <property type="term" value="F:kinase activity"/>
    <property type="evidence" value="ECO:0007669"/>
    <property type="project" value="UniProtKB-KW"/>
</dbReference>
<name>A0A2P6TB22_CHLSO</name>
<evidence type="ECO:0000313" key="4">
    <source>
        <dbReference type="Proteomes" id="UP000239899"/>
    </source>
</evidence>